<keyword evidence="3" id="KW-1185">Reference proteome</keyword>
<feature type="transmembrane region" description="Helical" evidence="1">
    <location>
        <begin position="14"/>
        <end position="32"/>
    </location>
</feature>
<keyword evidence="1" id="KW-0472">Membrane</keyword>
<evidence type="ECO:0000313" key="2">
    <source>
        <dbReference type="EMBL" id="SEI86244.1"/>
    </source>
</evidence>
<keyword evidence="1" id="KW-0812">Transmembrane</keyword>
<feature type="transmembrane region" description="Helical" evidence="1">
    <location>
        <begin position="52"/>
        <end position="73"/>
    </location>
</feature>
<sequence>MADKMNGKKEFPKTAMGIFILILIALAVYEMLTFNANLTAREETVVLVTGGVVGSLGGVIGGLIGLSIQYALIKFPTQWLSKEEDVYKNEIWEAIFYSSSAGVLINFILAQRNVQVTILVSASVSILMTSLFLLIYFSGKTKESHIKRAITIVQVLWILLGLGLEYILSMFVDVSV</sequence>
<protein>
    <submittedName>
        <fullName evidence="2">Uncharacterized protein</fullName>
    </submittedName>
</protein>
<evidence type="ECO:0000256" key="1">
    <source>
        <dbReference type="SAM" id="Phobius"/>
    </source>
</evidence>
<accession>A0A1H6U6Q0</accession>
<dbReference type="OrthoDB" id="2168698at2"/>
<dbReference type="RefSeq" id="WP_091635361.1">
    <property type="nucleotide sequence ID" value="NZ_FNYW01000026.1"/>
</dbReference>
<proteinExistence type="predicted"/>
<dbReference type="Proteomes" id="UP000198564">
    <property type="component" value="Unassembled WGS sequence"/>
</dbReference>
<dbReference type="AlphaFoldDB" id="A0A1H6U6Q0"/>
<dbReference type="EMBL" id="FNYW01000026">
    <property type="protein sequence ID" value="SEI86244.1"/>
    <property type="molecule type" value="Genomic_DNA"/>
</dbReference>
<organism evidence="2 3">
    <name type="scientific">Alkalibacterium gilvum</name>
    <dbReference type="NCBI Taxonomy" id="1130080"/>
    <lineage>
        <taxon>Bacteria</taxon>
        <taxon>Bacillati</taxon>
        <taxon>Bacillota</taxon>
        <taxon>Bacilli</taxon>
        <taxon>Lactobacillales</taxon>
        <taxon>Carnobacteriaceae</taxon>
        <taxon>Alkalibacterium</taxon>
    </lineage>
</organism>
<evidence type="ECO:0000313" key="3">
    <source>
        <dbReference type="Proteomes" id="UP000198564"/>
    </source>
</evidence>
<name>A0A1H6U6Q0_9LACT</name>
<feature type="transmembrane region" description="Helical" evidence="1">
    <location>
        <begin position="149"/>
        <end position="172"/>
    </location>
</feature>
<gene>
    <name evidence="2" type="ORF">SAMN04488113_12632</name>
</gene>
<keyword evidence="1" id="KW-1133">Transmembrane helix</keyword>
<feature type="transmembrane region" description="Helical" evidence="1">
    <location>
        <begin position="116"/>
        <end position="137"/>
    </location>
</feature>
<reference evidence="3" key="1">
    <citation type="submission" date="2016-10" db="EMBL/GenBank/DDBJ databases">
        <authorList>
            <person name="Varghese N."/>
            <person name="Submissions S."/>
        </authorList>
    </citation>
    <scope>NUCLEOTIDE SEQUENCE [LARGE SCALE GENOMIC DNA]</scope>
    <source>
        <strain evidence="3">DSM 25751</strain>
    </source>
</reference>